<name>A0A183BR93_GLOPA</name>
<dbReference type="PANTHER" id="PTHR46401">
    <property type="entry name" value="GLYCOSYLTRANSFERASE WBBK-RELATED"/>
    <property type="match status" value="1"/>
</dbReference>
<keyword evidence="2" id="KW-0808">Transferase</keyword>
<keyword evidence="4" id="KW-1185">Reference proteome</keyword>
<dbReference type="PANTHER" id="PTHR46401:SF2">
    <property type="entry name" value="GLYCOSYLTRANSFERASE WBBK-RELATED"/>
    <property type="match status" value="1"/>
</dbReference>
<evidence type="ECO:0000256" key="2">
    <source>
        <dbReference type="ARBA" id="ARBA00022679"/>
    </source>
</evidence>
<dbReference type="SUPFAM" id="SSF53756">
    <property type="entry name" value="UDP-Glycosyltransferase/glycogen phosphorylase"/>
    <property type="match status" value="1"/>
</dbReference>
<accession>A0A183BR93</accession>
<evidence type="ECO:0000313" key="5">
    <source>
        <dbReference type="WBParaSite" id="GPLIN_000312900"/>
    </source>
</evidence>
<feature type="domain" description="Glycosyl transferase family 1" evidence="3">
    <location>
        <begin position="6"/>
        <end position="88"/>
    </location>
</feature>
<organism evidence="4 5">
    <name type="scientific">Globodera pallida</name>
    <name type="common">Potato cyst nematode worm</name>
    <name type="synonym">Heterodera pallida</name>
    <dbReference type="NCBI Taxonomy" id="36090"/>
    <lineage>
        <taxon>Eukaryota</taxon>
        <taxon>Metazoa</taxon>
        <taxon>Ecdysozoa</taxon>
        <taxon>Nematoda</taxon>
        <taxon>Chromadorea</taxon>
        <taxon>Rhabditida</taxon>
        <taxon>Tylenchina</taxon>
        <taxon>Tylenchomorpha</taxon>
        <taxon>Tylenchoidea</taxon>
        <taxon>Heteroderidae</taxon>
        <taxon>Heteroderinae</taxon>
        <taxon>Globodera</taxon>
    </lineage>
</organism>
<protein>
    <submittedName>
        <fullName evidence="5">Glycos_transf_1 domain-containing protein</fullName>
    </submittedName>
</protein>
<dbReference type="Gene3D" id="3.40.50.2000">
    <property type="entry name" value="Glycogen Phosphorylase B"/>
    <property type="match status" value="1"/>
</dbReference>
<dbReference type="InterPro" id="IPR001296">
    <property type="entry name" value="Glyco_trans_1"/>
</dbReference>
<evidence type="ECO:0000256" key="1">
    <source>
        <dbReference type="ARBA" id="ARBA00022676"/>
    </source>
</evidence>
<evidence type="ECO:0000313" key="4">
    <source>
        <dbReference type="Proteomes" id="UP000050741"/>
    </source>
</evidence>
<dbReference type="WBParaSite" id="GPLIN_000312900">
    <property type="protein sequence ID" value="GPLIN_000312900"/>
    <property type="gene ID" value="GPLIN_000312900"/>
</dbReference>
<dbReference type="GO" id="GO:0016757">
    <property type="term" value="F:glycosyltransferase activity"/>
    <property type="evidence" value="ECO:0007669"/>
    <property type="project" value="UniProtKB-KW"/>
</dbReference>
<dbReference type="Proteomes" id="UP000050741">
    <property type="component" value="Unassembled WGS sequence"/>
</dbReference>
<sequence length="188" mass="20675">MIRKHSDLVEFIGEVDDQGKQELLGNALAFIFPSSWAEPFGVVMIEAMACGTPVIARNRGSVPEIIEPGVSGLLFKTIEEGVEAVNKIGQIDRAKVRKAFDQRFTVEAMVDGYEKVLNRAANGTTPIGRLTPHPGTVALDAMFEAEGCLESDYKSALARHLARRLHRHRVSNGFFTLRAPLVRVIGFN</sequence>
<reference evidence="4" key="1">
    <citation type="submission" date="2014-05" db="EMBL/GenBank/DDBJ databases">
        <title>The genome and life-stage specific transcriptomes of Globodera pallida elucidate key aspects of plant parasitism by a cyst nematode.</title>
        <authorList>
            <person name="Cotton J.A."/>
            <person name="Lilley C.J."/>
            <person name="Jones L.M."/>
            <person name="Kikuchi T."/>
            <person name="Reid A.J."/>
            <person name="Thorpe P."/>
            <person name="Tsai I.J."/>
            <person name="Beasley H."/>
            <person name="Blok V."/>
            <person name="Cock P.J.A."/>
            <person name="Van den Akker S.E."/>
            <person name="Holroyd N."/>
            <person name="Hunt M."/>
            <person name="Mantelin S."/>
            <person name="Naghra H."/>
            <person name="Pain A."/>
            <person name="Palomares-Rius J.E."/>
            <person name="Zarowiecki M."/>
            <person name="Berriman M."/>
            <person name="Jones J.T."/>
            <person name="Urwin P.E."/>
        </authorList>
    </citation>
    <scope>NUCLEOTIDE SEQUENCE [LARGE SCALE GENOMIC DNA]</scope>
    <source>
        <strain evidence="4">Lindley</strain>
    </source>
</reference>
<dbReference type="AlphaFoldDB" id="A0A183BR93"/>
<dbReference type="Pfam" id="PF00534">
    <property type="entry name" value="Glycos_transf_1"/>
    <property type="match status" value="1"/>
</dbReference>
<keyword evidence="1" id="KW-0328">Glycosyltransferase</keyword>
<evidence type="ECO:0000259" key="3">
    <source>
        <dbReference type="Pfam" id="PF00534"/>
    </source>
</evidence>
<proteinExistence type="predicted"/>
<reference evidence="5" key="2">
    <citation type="submission" date="2016-06" db="UniProtKB">
        <authorList>
            <consortium name="WormBaseParasite"/>
        </authorList>
    </citation>
    <scope>IDENTIFICATION</scope>
</reference>